<dbReference type="InterPro" id="IPR011024">
    <property type="entry name" value="G_crystallin-like"/>
</dbReference>
<proteinExistence type="inferred from homology"/>
<evidence type="ECO:0000313" key="6">
    <source>
        <dbReference type="Proteomes" id="UP000199045"/>
    </source>
</evidence>
<dbReference type="AlphaFoldDB" id="A0A1G7YWZ8"/>
<keyword evidence="3" id="KW-0732">Signal</keyword>
<dbReference type="PANTHER" id="PTHR47791:SF3">
    <property type="entry name" value="MEIOTICALLY UP-REGULATED GENE 191 PROTEIN"/>
    <property type="match status" value="1"/>
</dbReference>
<dbReference type="Gene3D" id="1.50.10.20">
    <property type="match status" value="1"/>
</dbReference>
<dbReference type="SUPFAM" id="SSF48208">
    <property type="entry name" value="Six-hairpin glycosidases"/>
    <property type="match status" value="1"/>
</dbReference>
<evidence type="ECO:0000256" key="3">
    <source>
        <dbReference type="SAM" id="SignalP"/>
    </source>
</evidence>
<dbReference type="InterPro" id="IPR008928">
    <property type="entry name" value="6-hairpin_glycosidase_sf"/>
</dbReference>
<dbReference type="EMBL" id="FNBN01000008">
    <property type="protein sequence ID" value="SDH00796.1"/>
    <property type="molecule type" value="Genomic_DNA"/>
</dbReference>
<feature type="signal peptide" evidence="3">
    <location>
        <begin position="1"/>
        <end position="23"/>
    </location>
</feature>
<organism evidence="5 6">
    <name type="scientific">Chitinophaga filiformis</name>
    <name type="common">Myxococcus filiformis</name>
    <name type="synonym">Flexibacter filiformis</name>
    <dbReference type="NCBI Taxonomy" id="104663"/>
    <lineage>
        <taxon>Bacteria</taxon>
        <taxon>Pseudomonadati</taxon>
        <taxon>Bacteroidota</taxon>
        <taxon>Chitinophagia</taxon>
        <taxon>Chitinophagales</taxon>
        <taxon>Chitinophagaceae</taxon>
        <taxon>Chitinophaga</taxon>
    </lineage>
</organism>
<dbReference type="InterPro" id="IPR005198">
    <property type="entry name" value="Glyco_hydro_76"/>
</dbReference>
<dbReference type="SMART" id="SM00247">
    <property type="entry name" value="XTALbg"/>
    <property type="match status" value="2"/>
</dbReference>
<dbReference type="Proteomes" id="UP000199045">
    <property type="component" value="Unassembled WGS sequence"/>
</dbReference>
<dbReference type="NCBIfam" id="TIGR04183">
    <property type="entry name" value="Por_Secre_tail"/>
    <property type="match status" value="1"/>
</dbReference>
<gene>
    <name evidence="5" type="ORF">SAMN04488121_10832</name>
</gene>
<dbReference type="PROSITE" id="PS50915">
    <property type="entry name" value="CRYSTALLIN_BETA_GAMMA"/>
    <property type="match status" value="2"/>
</dbReference>
<evidence type="ECO:0000313" key="5">
    <source>
        <dbReference type="EMBL" id="SDH00796.1"/>
    </source>
</evidence>
<dbReference type="Gene3D" id="2.60.20.10">
    <property type="entry name" value="Crystallins"/>
    <property type="match status" value="2"/>
</dbReference>
<dbReference type="GO" id="GO:0005975">
    <property type="term" value="P:carbohydrate metabolic process"/>
    <property type="evidence" value="ECO:0007669"/>
    <property type="project" value="InterPro"/>
</dbReference>
<evidence type="ECO:0000256" key="2">
    <source>
        <dbReference type="ARBA" id="ARBA00022737"/>
    </source>
</evidence>
<dbReference type="Pfam" id="PF03663">
    <property type="entry name" value="Glyco_hydro_76"/>
    <property type="match status" value="1"/>
</dbReference>
<name>A0A1G7YWZ8_CHIFI</name>
<dbReference type="PANTHER" id="PTHR47791">
    <property type="entry name" value="MEIOTICALLY UP-REGULATED GENE 191 PROTEIN"/>
    <property type="match status" value="1"/>
</dbReference>
<comment type="similarity">
    <text evidence="1">Belongs to the beta/gamma-crystallin family.</text>
</comment>
<keyword evidence="2" id="KW-0677">Repeat</keyword>
<dbReference type="RefSeq" id="WP_176842435.1">
    <property type="nucleotide sequence ID" value="NZ_FNBN01000008.1"/>
</dbReference>
<evidence type="ECO:0000259" key="4">
    <source>
        <dbReference type="PROSITE" id="PS50915"/>
    </source>
</evidence>
<dbReference type="InterPro" id="IPR053169">
    <property type="entry name" value="MUG_Protein"/>
</dbReference>
<feature type="chain" id="PRO_5011529132" evidence="3">
    <location>
        <begin position="24"/>
        <end position="613"/>
    </location>
</feature>
<protein>
    <submittedName>
        <fullName evidence="5">Por secretion system C-terminal sorting domain-containing protein</fullName>
    </submittedName>
</protein>
<dbReference type="SUPFAM" id="SSF49695">
    <property type="entry name" value="gamma-Crystallin-like"/>
    <property type="match status" value="2"/>
</dbReference>
<feature type="domain" description="Beta/gamma crystallin 'Greek key'" evidence="4">
    <location>
        <begin position="478"/>
        <end position="518"/>
    </location>
</feature>
<dbReference type="InterPro" id="IPR001064">
    <property type="entry name" value="Beta/gamma_crystallin"/>
</dbReference>
<accession>A0A1G7YWZ8</accession>
<evidence type="ECO:0000256" key="1">
    <source>
        <dbReference type="ARBA" id="ARBA00009646"/>
    </source>
</evidence>
<dbReference type="Pfam" id="PF03995">
    <property type="entry name" value="Inhibitor_I36"/>
    <property type="match status" value="1"/>
</dbReference>
<reference evidence="5 6" key="1">
    <citation type="submission" date="2016-10" db="EMBL/GenBank/DDBJ databases">
        <authorList>
            <person name="de Groot N.N."/>
        </authorList>
    </citation>
    <scope>NUCLEOTIDE SEQUENCE [LARGE SCALE GENOMIC DNA]</scope>
    <source>
        <strain evidence="5 6">DSM 527</strain>
    </source>
</reference>
<dbReference type="InterPro" id="IPR026444">
    <property type="entry name" value="Secre_tail"/>
</dbReference>
<dbReference type="STRING" id="104663.SAMN04488121_10832"/>
<feature type="domain" description="Beta/gamma crystallin 'Greek key'" evidence="4">
    <location>
        <begin position="432"/>
        <end position="476"/>
    </location>
</feature>
<sequence>MKTLLQVAVLVLCLQFNSAGQLANFNATAEALQTSMYNNFGVPNENYWWCANGVDALLDGYVRTRSETYKTRMKSLLLGVKNFNGNTYINYFYDDMDWMGIATLRAYYETGDVDYYNVASTLWTDIKGGYSNGAIDWNKGCAGCKNSCANAPAIILGARMYRHTNSAADLQLIKNIYTFMKANLVDPVTGAVWDNINLNTGVTNKDWIFSYNVGTFIGAGWELYKITGDVNYLNDAVKTAEYAMNSRRTNGMFFANETGGGDGGLFKGIFIRYLAQLAREGNIPAETRARYNEAIRFNAQTLKTSGINPSTNLVGTVWSQQPSGSTDYATQLSGVKVIEAAAMLDQSYFYKDINYGGSYWGLTVGSYNTDALVAKGILNNDITGFAIPAGYQVRLFKNDNYQGESWTVSGNSAWIGGAWNDSVSSLIVNYTAGASFFKDCNYTGEVISLEAGDYTLTQLQARGVPNDAISSLKVSSGYQVILYEHDNFGGTTVTTSTDLNCLVNQNFNDLTSSLRIVATGAAPSAATTAQTAPAGKYLLKGLTIYPNPVANTLYVKGSDDLSGADVTVTDMMGRMKIRNRLSGNSVNVSGLPSGVYWITIVKNGKKSTLSFVK</sequence>
<dbReference type="Pfam" id="PF18962">
    <property type="entry name" value="Por_Secre_tail"/>
    <property type="match status" value="1"/>
</dbReference>